<dbReference type="EMBL" id="BGPR01089089">
    <property type="protein sequence ID" value="GBM13915.1"/>
    <property type="molecule type" value="Genomic_DNA"/>
</dbReference>
<keyword evidence="5" id="KW-1185">Reference proteome</keyword>
<evidence type="ECO:0000313" key="4">
    <source>
        <dbReference type="EMBL" id="GBM13920.1"/>
    </source>
</evidence>
<protein>
    <submittedName>
        <fullName evidence="1">Uncharacterized protein</fullName>
    </submittedName>
</protein>
<dbReference type="EMBL" id="BGPR01089090">
    <property type="protein sequence ID" value="GBM13920.1"/>
    <property type="molecule type" value="Genomic_DNA"/>
</dbReference>
<dbReference type="EMBL" id="BGPR01089085">
    <property type="protein sequence ID" value="GBM13906.1"/>
    <property type="molecule type" value="Genomic_DNA"/>
</dbReference>
<organism evidence="1 5">
    <name type="scientific">Araneus ventricosus</name>
    <name type="common">Orbweaver spider</name>
    <name type="synonym">Epeira ventricosa</name>
    <dbReference type="NCBI Taxonomy" id="182803"/>
    <lineage>
        <taxon>Eukaryota</taxon>
        <taxon>Metazoa</taxon>
        <taxon>Ecdysozoa</taxon>
        <taxon>Arthropoda</taxon>
        <taxon>Chelicerata</taxon>
        <taxon>Arachnida</taxon>
        <taxon>Araneae</taxon>
        <taxon>Araneomorphae</taxon>
        <taxon>Entelegynae</taxon>
        <taxon>Araneoidea</taxon>
        <taxon>Araneidae</taxon>
        <taxon>Araneus</taxon>
    </lineage>
</organism>
<evidence type="ECO:0000313" key="1">
    <source>
        <dbReference type="EMBL" id="GBM13905.1"/>
    </source>
</evidence>
<evidence type="ECO:0000313" key="3">
    <source>
        <dbReference type="EMBL" id="GBM13915.1"/>
    </source>
</evidence>
<sequence length="90" mass="10435">MLVPPSSDTLYIDSLPRSYWYCNSEVRRESPVVSFIWCRAFNAKYQSPVAVTALRKPSMSFLVMAPVVWNWFHNLDNTIRDTPNHRAKSA</sequence>
<reference evidence="1 5" key="1">
    <citation type="journal article" date="2019" name="Sci. Rep.">
        <title>Orb-weaving spider Araneus ventricosus genome elucidates the spidroin gene catalogue.</title>
        <authorList>
            <person name="Kono N."/>
            <person name="Nakamura H."/>
            <person name="Ohtoshi R."/>
            <person name="Moran D.A.P."/>
            <person name="Shinohara A."/>
            <person name="Yoshida Y."/>
            <person name="Fujiwara M."/>
            <person name="Mori M."/>
            <person name="Tomita M."/>
            <person name="Arakawa K."/>
        </authorList>
    </citation>
    <scope>NUCLEOTIDE SEQUENCE [LARGE SCALE GENOMIC DNA]</scope>
</reference>
<dbReference type="Proteomes" id="UP000499080">
    <property type="component" value="Unassembled WGS sequence"/>
</dbReference>
<dbReference type="AlphaFoldDB" id="A0A4Y2DED9"/>
<gene>
    <name evidence="3" type="ORF">AVEN_135203_1</name>
    <name evidence="4" type="ORF">AVEN_145096_1</name>
    <name evidence="1" type="ORF">AVEN_16487_1</name>
    <name evidence="2" type="ORF">AVEN_53133_1</name>
</gene>
<evidence type="ECO:0000313" key="5">
    <source>
        <dbReference type="Proteomes" id="UP000499080"/>
    </source>
</evidence>
<accession>A0A4Y2DED9</accession>
<proteinExistence type="predicted"/>
<name>A0A4Y2DED9_ARAVE</name>
<evidence type="ECO:0000313" key="2">
    <source>
        <dbReference type="EMBL" id="GBM13906.1"/>
    </source>
</evidence>
<dbReference type="EMBL" id="BGPR01089084">
    <property type="protein sequence ID" value="GBM13905.1"/>
    <property type="molecule type" value="Genomic_DNA"/>
</dbReference>
<comment type="caution">
    <text evidence="1">The sequence shown here is derived from an EMBL/GenBank/DDBJ whole genome shotgun (WGS) entry which is preliminary data.</text>
</comment>